<keyword evidence="6 8" id="KW-1133">Transmembrane helix</keyword>
<comment type="similarity">
    <text evidence="2 8">Belongs to the 4-toluene sulfonate uptake permease (TSUP) (TC 2.A.102) family.</text>
</comment>
<dbReference type="AlphaFoldDB" id="A0A5C5Y9K2"/>
<evidence type="ECO:0000256" key="7">
    <source>
        <dbReference type="ARBA" id="ARBA00023136"/>
    </source>
</evidence>
<dbReference type="PANTHER" id="PTHR30269:SF37">
    <property type="entry name" value="MEMBRANE TRANSPORTER PROTEIN"/>
    <property type="match status" value="1"/>
</dbReference>
<reference evidence="9 10" key="1">
    <citation type="submission" date="2019-02" db="EMBL/GenBank/DDBJ databases">
        <title>Deep-cultivation of Planctomycetes and their phenomic and genomic characterization uncovers novel biology.</title>
        <authorList>
            <person name="Wiegand S."/>
            <person name="Jogler M."/>
            <person name="Boedeker C."/>
            <person name="Pinto D."/>
            <person name="Vollmers J."/>
            <person name="Rivas-Marin E."/>
            <person name="Kohn T."/>
            <person name="Peeters S.H."/>
            <person name="Heuer A."/>
            <person name="Rast P."/>
            <person name="Oberbeckmann S."/>
            <person name="Bunk B."/>
            <person name="Jeske O."/>
            <person name="Meyerdierks A."/>
            <person name="Storesund J.E."/>
            <person name="Kallscheuer N."/>
            <person name="Luecker S."/>
            <person name="Lage O.M."/>
            <person name="Pohl T."/>
            <person name="Merkel B.J."/>
            <person name="Hornburger P."/>
            <person name="Mueller R.-W."/>
            <person name="Bruemmer F."/>
            <person name="Labrenz M."/>
            <person name="Spormann A.M."/>
            <person name="Op Den Camp H."/>
            <person name="Overmann J."/>
            <person name="Amann R."/>
            <person name="Jetten M.S.M."/>
            <person name="Mascher T."/>
            <person name="Medema M.H."/>
            <person name="Devos D.P."/>
            <person name="Kaster A.-K."/>
            <person name="Ovreas L."/>
            <person name="Rohde M."/>
            <person name="Galperin M.Y."/>
            <person name="Jogler C."/>
        </authorList>
    </citation>
    <scope>NUCLEOTIDE SEQUENCE [LARGE SCALE GENOMIC DNA]</scope>
    <source>
        <strain evidence="9 10">Pan14r</strain>
    </source>
</reference>
<keyword evidence="4 8" id="KW-1003">Cell membrane</keyword>
<feature type="transmembrane region" description="Helical" evidence="8">
    <location>
        <begin position="46"/>
        <end position="64"/>
    </location>
</feature>
<evidence type="ECO:0000313" key="10">
    <source>
        <dbReference type="Proteomes" id="UP000317238"/>
    </source>
</evidence>
<dbReference type="GO" id="GO:0005886">
    <property type="term" value="C:plasma membrane"/>
    <property type="evidence" value="ECO:0007669"/>
    <property type="project" value="UniProtKB-SubCell"/>
</dbReference>
<feature type="transmembrane region" description="Helical" evidence="8">
    <location>
        <begin position="179"/>
        <end position="198"/>
    </location>
</feature>
<dbReference type="PANTHER" id="PTHR30269">
    <property type="entry name" value="TRANSMEMBRANE PROTEIN YFCA"/>
    <property type="match status" value="1"/>
</dbReference>
<keyword evidence="7 8" id="KW-0472">Membrane</keyword>
<dbReference type="OrthoDB" id="291833at2"/>
<protein>
    <recommendedName>
        <fullName evidence="8">Probable membrane transporter protein</fullName>
    </recommendedName>
</protein>
<name>A0A5C5Y9K2_9PLAN</name>
<evidence type="ECO:0000256" key="3">
    <source>
        <dbReference type="ARBA" id="ARBA00022448"/>
    </source>
</evidence>
<evidence type="ECO:0000256" key="5">
    <source>
        <dbReference type="ARBA" id="ARBA00022692"/>
    </source>
</evidence>
<evidence type="ECO:0000256" key="8">
    <source>
        <dbReference type="RuleBase" id="RU363041"/>
    </source>
</evidence>
<feature type="transmembrane region" description="Helical" evidence="8">
    <location>
        <begin position="7"/>
        <end position="40"/>
    </location>
</feature>
<feature type="transmembrane region" description="Helical" evidence="8">
    <location>
        <begin position="98"/>
        <end position="115"/>
    </location>
</feature>
<dbReference type="Pfam" id="PF01925">
    <property type="entry name" value="TauE"/>
    <property type="match status" value="1"/>
</dbReference>
<evidence type="ECO:0000256" key="6">
    <source>
        <dbReference type="ARBA" id="ARBA00022989"/>
    </source>
</evidence>
<accession>A0A5C5Y9K2</accession>
<dbReference type="InterPro" id="IPR002781">
    <property type="entry name" value="TM_pro_TauE-like"/>
</dbReference>
<organism evidence="9 10">
    <name type="scientific">Crateriforma conspicua</name>
    <dbReference type="NCBI Taxonomy" id="2527996"/>
    <lineage>
        <taxon>Bacteria</taxon>
        <taxon>Pseudomonadati</taxon>
        <taxon>Planctomycetota</taxon>
        <taxon>Planctomycetia</taxon>
        <taxon>Planctomycetales</taxon>
        <taxon>Planctomycetaceae</taxon>
        <taxon>Crateriforma</taxon>
    </lineage>
</organism>
<keyword evidence="10" id="KW-1185">Reference proteome</keyword>
<dbReference type="InterPro" id="IPR052017">
    <property type="entry name" value="TSUP"/>
</dbReference>
<evidence type="ECO:0000313" key="9">
    <source>
        <dbReference type="EMBL" id="TWT71131.1"/>
    </source>
</evidence>
<evidence type="ECO:0000256" key="2">
    <source>
        <dbReference type="ARBA" id="ARBA00009142"/>
    </source>
</evidence>
<feature type="transmembrane region" description="Helical" evidence="8">
    <location>
        <begin position="136"/>
        <end position="159"/>
    </location>
</feature>
<comment type="subcellular location">
    <subcellularLocation>
        <location evidence="1 8">Cell membrane</location>
        <topology evidence="1 8">Multi-pass membrane protein</topology>
    </subcellularLocation>
</comment>
<evidence type="ECO:0000256" key="4">
    <source>
        <dbReference type="ARBA" id="ARBA00022475"/>
    </source>
</evidence>
<dbReference type="RefSeq" id="WP_146439636.1">
    <property type="nucleotide sequence ID" value="NZ_SJPL01000001.1"/>
</dbReference>
<proteinExistence type="inferred from homology"/>
<dbReference type="Proteomes" id="UP000317238">
    <property type="component" value="Unassembled WGS sequence"/>
</dbReference>
<gene>
    <name evidence="9" type="ORF">Pan14r_34410</name>
</gene>
<feature type="transmembrane region" description="Helical" evidence="8">
    <location>
        <begin position="235"/>
        <end position="253"/>
    </location>
</feature>
<dbReference type="EMBL" id="SJPL01000001">
    <property type="protein sequence ID" value="TWT71131.1"/>
    <property type="molecule type" value="Genomic_DNA"/>
</dbReference>
<keyword evidence="3" id="KW-0813">Transport</keyword>
<feature type="transmembrane region" description="Helical" evidence="8">
    <location>
        <begin position="76"/>
        <end position="92"/>
    </location>
</feature>
<comment type="caution">
    <text evidence="9">The sequence shown here is derived from an EMBL/GenBank/DDBJ whole genome shotgun (WGS) entry which is preliminary data.</text>
</comment>
<sequence length="254" mass="27292">MDDTTTMILIATVAAIAGFAHSAIGFGFGIVSLSLLPLIVDVRQSHIVVSTASVPVILMAAWSFRRGLNWRDIRPAVIGAIVFLPVGLVLFEMMPMGWLVRVTGLAILLMVLMNYRNRHRKTDSDTDRPGIVPAEAATTWPCFIAGGLGGFLAGAVSIAGPPMAAFGLKQGWPAERFKAFMNFYLLVVAMYKVGGMVVRNLIDREALTQACWLAPAAVIGIVVGAKASRHFSSRWTEALVTTSLLAIAVYFIVG</sequence>
<keyword evidence="5 8" id="KW-0812">Transmembrane</keyword>
<evidence type="ECO:0000256" key="1">
    <source>
        <dbReference type="ARBA" id="ARBA00004651"/>
    </source>
</evidence>